<feature type="compositionally biased region" description="Low complexity" evidence="1">
    <location>
        <begin position="65"/>
        <end position="76"/>
    </location>
</feature>
<organism evidence="2 3">
    <name type="scientific">Aspergillus felis</name>
    <dbReference type="NCBI Taxonomy" id="1287682"/>
    <lineage>
        <taxon>Eukaryota</taxon>
        <taxon>Fungi</taxon>
        <taxon>Dikarya</taxon>
        <taxon>Ascomycota</taxon>
        <taxon>Pezizomycotina</taxon>
        <taxon>Eurotiomycetes</taxon>
        <taxon>Eurotiomycetidae</taxon>
        <taxon>Eurotiales</taxon>
        <taxon>Aspergillaceae</taxon>
        <taxon>Aspergillus</taxon>
        <taxon>Aspergillus subgen. Fumigati</taxon>
    </lineage>
</organism>
<evidence type="ECO:0000313" key="2">
    <source>
        <dbReference type="EMBL" id="KAF7163965.1"/>
    </source>
</evidence>
<feature type="region of interest" description="Disordered" evidence="1">
    <location>
        <begin position="59"/>
        <end position="82"/>
    </location>
</feature>
<dbReference type="OrthoDB" id="76567at2759"/>
<dbReference type="Proteomes" id="UP000654922">
    <property type="component" value="Unassembled WGS sequence"/>
</dbReference>
<feature type="compositionally biased region" description="Basic and acidic residues" evidence="1">
    <location>
        <begin position="1"/>
        <end position="10"/>
    </location>
</feature>
<dbReference type="AlphaFoldDB" id="A0A8H6PZ66"/>
<name>A0A8H6PZ66_9EURO</name>
<dbReference type="EMBL" id="JACBAE010001338">
    <property type="protein sequence ID" value="KAF7163965.1"/>
    <property type="molecule type" value="Genomic_DNA"/>
</dbReference>
<gene>
    <name evidence="2" type="ORF">CNMCM5623_008626</name>
</gene>
<protein>
    <submittedName>
        <fullName evidence="2">Uncharacterized protein</fullName>
    </submittedName>
</protein>
<evidence type="ECO:0000256" key="1">
    <source>
        <dbReference type="SAM" id="MobiDB-lite"/>
    </source>
</evidence>
<feature type="region of interest" description="Disordered" evidence="1">
    <location>
        <begin position="1"/>
        <end position="25"/>
    </location>
</feature>
<reference evidence="2" key="1">
    <citation type="submission" date="2020-06" db="EMBL/GenBank/DDBJ databases">
        <title>Draft genome sequences of strains closely related to Aspergillus parafelis and Aspergillus hiratsukae.</title>
        <authorList>
            <person name="Dos Santos R.A.C."/>
            <person name="Rivero-Menendez O."/>
            <person name="Steenwyk J.L."/>
            <person name="Mead M.E."/>
            <person name="Goldman G.H."/>
            <person name="Alastruey-Izquierdo A."/>
            <person name="Rokas A."/>
        </authorList>
    </citation>
    <scope>NUCLEOTIDE SEQUENCE</scope>
    <source>
        <strain evidence="2">CNM-CM5623</strain>
    </source>
</reference>
<sequence length="347" mass="38493">MDGRANDVKTGRVIHGTPNLHSTTKLSTCKVPTSRKQHQAAREQTISLLFPLTWSRRFGQPTMEPPAQSASSDPPSTHTLNSGDAAAQLVEGLPHRPFTSSQGLHRTLESRREALAQDKSREQYLVYTAVLPEIHSKLIDNRSRTSKYCRFSYSEITGTLIAKVKANPEEGLAARSFDVLIGLELHSMGVDWDVDPLGSTTVTIGSWKKEADCSWGPVQYNTELNFVVLLSLSESARYLALDARAWLETATSTVKLVVTIGINRANPEVIVQRWEIFAGSSPAARPSATIRLYRNNNTTSIAGGQLVLPFDKVVGRQPTRPIERDIILSEPALRDYAERLWVRQGFM</sequence>
<accession>A0A8H6PZ66</accession>
<proteinExistence type="predicted"/>
<evidence type="ECO:0000313" key="3">
    <source>
        <dbReference type="Proteomes" id="UP000654922"/>
    </source>
</evidence>
<comment type="caution">
    <text evidence="2">The sequence shown here is derived from an EMBL/GenBank/DDBJ whole genome shotgun (WGS) entry which is preliminary data.</text>
</comment>